<dbReference type="RefSeq" id="WP_319054130.1">
    <property type="nucleotide sequence ID" value="NZ_JARAUR010000108.1"/>
</dbReference>
<protein>
    <submittedName>
        <fullName evidence="1">Uncharacterized protein</fullName>
    </submittedName>
</protein>
<gene>
    <name evidence="1" type="ORF">PV662_44425</name>
</gene>
<dbReference type="Proteomes" id="UP001271274">
    <property type="component" value="Unassembled WGS sequence"/>
</dbReference>
<reference evidence="1 2" key="1">
    <citation type="journal article" date="2023" name="Microb. Genom.">
        <title>Mesoterricola silvestris gen. nov., sp. nov., Mesoterricola sediminis sp. nov., Geothrix oryzae sp. nov., Geothrix edaphica sp. nov., Geothrix rubra sp. nov., and Geothrix limicola sp. nov., six novel members of Acidobacteriota isolated from soils.</title>
        <authorList>
            <person name="Weisberg A.J."/>
            <person name="Pearce E."/>
            <person name="Kramer C.G."/>
            <person name="Chang J.H."/>
            <person name="Clarke C.R."/>
        </authorList>
    </citation>
    <scope>NUCLEOTIDE SEQUENCE [LARGE SCALE GENOMIC DNA]</scope>
    <source>
        <strain evidence="1 2">ID09-01A</strain>
    </source>
</reference>
<evidence type="ECO:0000313" key="1">
    <source>
        <dbReference type="EMBL" id="MDX3706606.1"/>
    </source>
</evidence>
<sequence>MNPVDDKEGMQQDGMSTDITLNSAQEADGFAAIMKRLKGRSAQERAALKVQADQAVLGYEAYALGHEYLERGELDAARRWLQVAAGHRIPGAEQALEEMAVRQPLDDVAALTAVNTAVIVDPMAHGTVSPPSGVCITDGVHPGKNDQPWAAVLENLRAARQASSARTEAVQITEQARREADILLAEVQRQAQAMVDDARAEAERILGAARRQAAEEAKAAAAARGGELVTRPQVAGPLYVSRVRKDVGTWDAQELANAVLQRSGGGQNLRAEFLGNGALEALRSHWPVQHATRRIAVLRGCCGEAEPYRLTMDDLLLFGVCLVRKHDVEDAGAREVALLTHIAHLPWREEGFDHTGPVHRAAAAHVVSESRLFALGAGCEGPKEVAAIDAEESV</sequence>
<organism evidence="1 2">
    <name type="scientific">Streptomyces europaeiscabiei</name>
    <dbReference type="NCBI Taxonomy" id="146819"/>
    <lineage>
        <taxon>Bacteria</taxon>
        <taxon>Bacillati</taxon>
        <taxon>Actinomycetota</taxon>
        <taxon>Actinomycetes</taxon>
        <taxon>Kitasatosporales</taxon>
        <taxon>Streptomycetaceae</taxon>
        <taxon>Streptomyces</taxon>
    </lineage>
</organism>
<accession>A0ABU4NUI7</accession>
<dbReference type="EMBL" id="JARAYU010000030">
    <property type="protein sequence ID" value="MDX3706606.1"/>
    <property type="molecule type" value="Genomic_DNA"/>
</dbReference>
<keyword evidence="2" id="KW-1185">Reference proteome</keyword>
<evidence type="ECO:0000313" key="2">
    <source>
        <dbReference type="Proteomes" id="UP001271274"/>
    </source>
</evidence>
<proteinExistence type="predicted"/>
<comment type="caution">
    <text evidence="1">The sequence shown here is derived from an EMBL/GenBank/DDBJ whole genome shotgun (WGS) entry which is preliminary data.</text>
</comment>
<name>A0ABU4NUI7_9ACTN</name>